<comment type="caution">
    <text evidence="9">The sequence shown here is derived from an EMBL/GenBank/DDBJ whole genome shotgun (WGS) entry which is preliminary data.</text>
</comment>
<feature type="transmembrane region" description="Helical" evidence="7">
    <location>
        <begin position="366"/>
        <end position="388"/>
    </location>
</feature>
<feature type="transmembrane region" description="Helical" evidence="7">
    <location>
        <begin position="278"/>
        <end position="297"/>
    </location>
</feature>
<evidence type="ECO:0000256" key="5">
    <source>
        <dbReference type="ARBA" id="ARBA00022989"/>
    </source>
</evidence>
<dbReference type="PANTHER" id="PTHR23513">
    <property type="entry name" value="INTEGRAL MEMBRANE EFFLUX PROTEIN-RELATED"/>
    <property type="match status" value="1"/>
</dbReference>
<organism evidence="9 10">
    <name type="scientific">SAR324 cluster bacterium</name>
    <dbReference type="NCBI Taxonomy" id="2024889"/>
    <lineage>
        <taxon>Bacteria</taxon>
        <taxon>Deltaproteobacteria</taxon>
        <taxon>SAR324 cluster</taxon>
    </lineage>
</organism>
<keyword evidence="5 7" id="KW-1133">Transmembrane helix</keyword>
<dbReference type="InterPro" id="IPR020846">
    <property type="entry name" value="MFS_dom"/>
</dbReference>
<feature type="transmembrane region" description="Helical" evidence="7">
    <location>
        <begin position="244"/>
        <end position="266"/>
    </location>
</feature>
<feature type="transmembrane region" description="Helical" evidence="7">
    <location>
        <begin position="111"/>
        <end position="133"/>
    </location>
</feature>
<reference evidence="9 10" key="1">
    <citation type="journal article" date="2020" name="Biotechnol. Biofuels">
        <title>New insights from the biogas microbiome by comprehensive genome-resolved metagenomics of nearly 1600 species originating from multiple anaerobic digesters.</title>
        <authorList>
            <person name="Campanaro S."/>
            <person name="Treu L."/>
            <person name="Rodriguez-R L.M."/>
            <person name="Kovalovszki A."/>
            <person name="Ziels R.M."/>
            <person name="Maus I."/>
            <person name="Zhu X."/>
            <person name="Kougias P.G."/>
            <person name="Basile A."/>
            <person name="Luo G."/>
            <person name="Schluter A."/>
            <person name="Konstantinidis K.T."/>
            <person name="Angelidaki I."/>
        </authorList>
    </citation>
    <scope>NUCLEOTIDE SEQUENCE [LARGE SCALE GENOMIC DNA]</scope>
    <source>
        <strain evidence="9">AS27yjCOA_65</strain>
    </source>
</reference>
<dbReference type="Gene3D" id="1.20.1250.20">
    <property type="entry name" value="MFS general substrate transporter like domains"/>
    <property type="match status" value="1"/>
</dbReference>
<keyword evidence="2" id="KW-0813">Transport</keyword>
<sequence length="441" mass="48619">MRLHFWFSNIFNRHSTIKRQRLALFRAFYSRNYRLFFFGQAISLIGSWITQVATSWLVYRLTHDPFMLGLIIFSGQMPAFIFTPFAGVLIDRFNLHRIIIATQVVSMLQSTALAVLTLSSLINIPLIFFLYFIQGVVNALDIPARQAFVLQLVDNRNDLPNAIALNSSVFNGARLIGPAIAGILIAAFGEGLCYAIDAISYVAVIAALLSMHLEAKPRTQDNRNLATEFKEGLMYLRSFPSIRVLLAMLALITLSATSYITLMPVFTSEVLHSGPQTLGLLISASGLGAFVAALWLAARRDVRGLLKRMPMISASLGISLITFSFSNSICLSVVSLFLSGFFMISHTASSNTLLQTLVDDDKRGRIMSFYAMAFQGTMPLGGLVAGILADSDLLGPQLTIMWGGLLCLIAALSFWHEVPNLQSHIRPIYVNKGIISANMYS</sequence>
<dbReference type="EMBL" id="JAAZON010000473">
    <property type="protein sequence ID" value="NMC63574.1"/>
    <property type="molecule type" value="Genomic_DNA"/>
</dbReference>
<keyword evidence="4 7" id="KW-0812">Transmembrane</keyword>
<gene>
    <name evidence="9" type="ORF">GYA55_10465</name>
</gene>
<evidence type="ECO:0000256" key="7">
    <source>
        <dbReference type="SAM" id="Phobius"/>
    </source>
</evidence>
<evidence type="ECO:0000256" key="4">
    <source>
        <dbReference type="ARBA" id="ARBA00022692"/>
    </source>
</evidence>
<dbReference type="CDD" id="cd06173">
    <property type="entry name" value="MFS_MefA_like"/>
    <property type="match status" value="1"/>
</dbReference>
<feature type="transmembrane region" description="Helical" evidence="7">
    <location>
        <begin position="65"/>
        <end position="90"/>
    </location>
</feature>
<dbReference type="AlphaFoldDB" id="A0A7X9FSR6"/>
<feature type="transmembrane region" description="Helical" evidence="7">
    <location>
        <begin position="400"/>
        <end position="418"/>
    </location>
</feature>
<dbReference type="Pfam" id="PF05977">
    <property type="entry name" value="MFS_3"/>
    <property type="match status" value="1"/>
</dbReference>
<evidence type="ECO:0000256" key="2">
    <source>
        <dbReference type="ARBA" id="ARBA00022448"/>
    </source>
</evidence>
<name>A0A7X9FSR6_9DELT</name>
<dbReference type="GO" id="GO:0005886">
    <property type="term" value="C:plasma membrane"/>
    <property type="evidence" value="ECO:0007669"/>
    <property type="project" value="UniProtKB-SubCell"/>
</dbReference>
<keyword evidence="6 7" id="KW-0472">Membrane</keyword>
<proteinExistence type="predicted"/>
<evidence type="ECO:0000313" key="9">
    <source>
        <dbReference type="EMBL" id="NMC63574.1"/>
    </source>
</evidence>
<dbReference type="PANTHER" id="PTHR23513:SF11">
    <property type="entry name" value="STAPHYLOFERRIN A TRANSPORTER"/>
    <property type="match status" value="1"/>
</dbReference>
<evidence type="ECO:0000256" key="1">
    <source>
        <dbReference type="ARBA" id="ARBA00004651"/>
    </source>
</evidence>
<evidence type="ECO:0000259" key="8">
    <source>
        <dbReference type="PROSITE" id="PS50850"/>
    </source>
</evidence>
<dbReference type="Proteomes" id="UP000524246">
    <property type="component" value="Unassembled WGS sequence"/>
</dbReference>
<evidence type="ECO:0000313" key="10">
    <source>
        <dbReference type="Proteomes" id="UP000524246"/>
    </source>
</evidence>
<evidence type="ECO:0000256" key="3">
    <source>
        <dbReference type="ARBA" id="ARBA00022475"/>
    </source>
</evidence>
<dbReference type="GO" id="GO:0022857">
    <property type="term" value="F:transmembrane transporter activity"/>
    <property type="evidence" value="ECO:0007669"/>
    <property type="project" value="InterPro"/>
</dbReference>
<feature type="domain" description="Major facilitator superfamily (MFS) profile" evidence="8">
    <location>
        <begin position="27"/>
        <end position="422"/>
    </location>
</feature>
<comment type="subcellular location">
    <subcellularLocation>
        <location evidence="1">Cell membrane</location>
        <topology evidence="1">Multi-pass membrane protein</topology>
    </subcellularLocation>
</comment>
<feature type="transmembrane region" description="Helical" evidence="7">
    <location>
        <begin position="35"/>
        <end position="59"/>
    </location>
</feature>
<dbReference type="PROSITE" id="PS50850">
    <property type="entry name" value="MFS"/>
    <property type="match status" value="1"/>
</dbReference>
<accession>A0A7X9FSR6</accession>
<dbReference type="SUPFAM" id="SSF103473">
    <property type="entry name" value="MFS general substrate transporter"/>
    <property type="match status" value="1"/>
</dbReference>
<dbReference type="InterPro" id="IPR010290">
    <property type="entry name" value="TM_effector"/>
</dbReference>
<evidence type="ECO:0000256" key="6">
    <source>
        <dbReference type="ARBA" id="ARBA00023136"/>
    </source>
</evidence>
<dbReference type="InterPro" id="IPR036259">
    <property type="entry name" value="MFS_trans_sf"/>
</dbReference>
<feature type="transmembrane region" description="Helical" evidence="7">
    <location>
        <begin position="179"/>
        <end position="209"/>
    </location>
</feature>
<keyword evidence="3" id="KW-1003">Cell membrane</keyword>
<protein>
    <submittedName>
        <fullName evidence="9">MFS transporter</fullName>
    </submittedName>
</protein>